<evidence type="ECO:0000259" key="1">
    <source>
        <dbReference type="Pfam" id="PF13521"/>
    </source>
</evidence>
<reference evidence="3" key="1">
    <citation type="submission" date="2017-09" db="EMBL/GenBank/DDBJ databases">
        <title>Depth-based differentiation of microbial function through sediment-hosted aquifers and enrichment of novel symbionts in the deep terrestrial subsurface.</title>
        <authorList>
            <person name="Probst A.J."/>
            <person name="Ladd B."/>
            <person name="Jarett J.K."/>
            <person name="Geller-Mcgrath D.E."/>
            <person name="Sieber C.M.K."/>
            <person name="Emerson J.B."/>
            <person name="Anantharaman K."/>
            <person name="Thomas B.C."/>
            <person name="Malmstrom R."/>
            <person name="Stieglmeier M."/>
            <person name="Klingl A."/>
            <person name="Woyke T."/>
            <person name="Ryan C.M."/>
            <person name="Banfield J.F."/>
        </authorList>
    </citation>
    <scope>NUCLEOTIDE SEQUENCE [LARGE SCALE GENOMIC DNA]</scope>
</reference>
<dbReference type="EMBL" id="PFHJ01000010">
    <property type="protein sequence ID" value="PIW91545.1"/>
    <property type="molecule type" value="Genomic_DNA"/>
</dbReference>
<gene>
    <name evidence="2" type="ORF">COZ90_00395</name>
</gene>
<accession>A0A2H9N305</accession>
<evidence type="ECO:0000313" key="3">
    <source>
        <dbReference type="Proteomes" id="UP000236840"/>
    </source>
</evidence>
<dbReference type="InterPro" id="IPR027417">
    <property type="entry name" value="P-loop_NTPase"/>
</dbReference>
<dbReference type="AlphaFoldDB" id="A0A2H9N305"/>
<comment type="caution">
    <text evidence="2">The sequence shown here is derived from an EMBL/GenBank/DDBJ whole genome shotgun (WGS) entry which is preliminary data.</text>
</comment>
<dbReference type="Proteomes" id="UP000236840">
    <property type="component" value="Unassembled WGS sequence"/>
</dbReference>
<name>A0A2H9N305_9BACT</name>
<protein>
    <recommendedName>
        <fullName evidence="1">NadR/Ttd14 AAA domain-containing protein</fullName>
    </recommendedName>
</protein>
<proteinExistence type="predicted"/>
<dbReference type="InterPro" id="IPR038727">
    <property type="entry name" value="NadR/Ttd14_AAA_dom"/>
</dbReference>
<evidence type="ECO:0000313" key="2">
    <source>
        <dbReference type="EMBL" id="PIW91545.1"/>
    </source>
</evidence>
<organism evidence="2 3">
    <name type="scientific">Candidatus Nealsonbacteria bacterium CG_4_8_14_3_um_filter_37_36</name>
    <dbReference type="NCBI Taxonomy" id="1974688"/>
    <lineage>
        <taxon>Bacteria</taxon>
        <taxon>Candidatus Nealsoniibacteriota</taxon>
    </lineage>
</organism>
<dbReference type="Gene3D" id="3.40.50.300">
    <property type="entry name" value="P-loop containing nucleotide triphosphate hydrolases"/>
    <property type="match status" value="1"/>
</dbReference>
<sequence length="182" mass="21277">MPKFRKINNSKWYVITGGPSSGKTTVLRELEKLGYIIYSEAARVFIDKEMKGGKSLEEIRRNEAEFQRKVLKIKIKIEKSAPQNKIVFFDRAIPDSIAYYQVVGLDSSEVLKFCQKGRYRKIFLFEQLPFDQDYARIEDGKTIKKLNKLLKESYENLGYEVIEIPAMPVEERLKKILSEIKK</sequence>
<dbReference type="SUPFAM" id="SSF52540">
    <property type="entry name" value="P-loop containing nucleoside triphosphate hydrolases"/>
    <property type="match status" value="1"/>
</dbReference>
<feature type="domain" description="NadR/Ttd14 AAA" evidence="1">
    <location>
        <begin position="13"/>
        <end position="172"/>
    </location>
</feature>
<dbReference type="Pfam" id="PF13521">
    <property type="entry name" value="AAA_28"/>
    <property type="match status" value="1"/>
</dbReference>